<sequence length="213" mass="25614">MQNRYQNDWTERSLFYNCRMFTEGFYHGQSYGELEPCIHIGILDFNLMRSQGFHHHIKLLDIKTGEEYNDKLQFHVVQLKKLENAAKEEKETELYYWAKLLAAKDWKEVDDTIKGNPYREAVKDEMYKMSQDERERYLYLREEMAYSDEISRMKTAREEGLEEGRKEGRKEGKQLFLQCIRLKKQGFSKEKIAEECQVDIPEVEEILKEIEDL</sequence>
<proteinExistence type="predicted"/>
<dbReference type="NCBIfam" id="TIGR01784">
    <property type="entry name" value="T_den_put_tspse"/>
    <property type="match status" value="1"/>
</dbReference>
<accession>A0A173R5L7</accession>
<name>A0A173R5L7_ANAHA</name>
<dbReference type="Pfam" id="PF12784">
    <property type="entry name" value="PDDEXK_2"/>
    <property type="match status" value="1"/>
</dbReference>
<protein>
    <submittedName>
        <fullName evidence="1">PD-(D/E)XK nuclease family transposase</fullName>
    </submittedName>
</protein>
<dbReference type="AlphaFoldDB" id="A0A173R5L7"/>
<dbReference type="EMBL" id="CYXY01000001">
    <property type="protein sequence ID" value="CUM73036.1"/>
    <property type="molecule type" value="Genomic_DNA"/>
</dbReference>
<evidence type="ECO:0000313" key="1">
    <source>
        <dbReference type="EMBL" id="CUM73036.1"/>
    </source>
</evidence>
<dbReference type="Proteomes" id="UP000095553">
    <property type="component" value="Unassembled WGS sequence"/>
</dbReference>
<dbReference type="InterPro" id="IPR010106">
    <property type="entry name" value="RpnA"/>
</dbReference>
<organism evidence="1 2">
    <name type="scientific">Anaerostipes hadrus</name>
    <dbReference type="NCBI Taxonomy" id="649756"/>
    <lineage>
        <taxon>Bacteria</taxon>
        <taxon>Bacillati</taxon>
        <taxon>Bacillota</taxon>
        <taxon>Clostridia</taxon>
        <taxon>Lachnospirales</taxon>
        <taxon>Lachnospiraceae</taxon>
        <taxon>Anaerostipes</taxon>
    </lineage>
</organism>
<dbReference type="PANTHER" id="PTHR41317:SF1">
    <property type="entry name" value="PD-(D_E)XK NUCLEASE FAMILY TRANSPOSASE"/>
    <property type="match status" value="1"/>
</dbReference>
<dbReference type="PANTHER" id="PTHR41317">
    <property type="entry name" value="PD-(D_E)XK NUCLEASE FAMILY TRANSPOSASE"/>
    <property type="match status" value="1"/>
</dbReference>
<reference evidence="1 2" key="1">
    <citation type="submission" date="2015-09" db="EMBL/GenBank/DDBJ databases">
        <authorList>
            <consortium name="Pathogen Informatics"/>
        </authorList>
    </citation>
    <scope>NUCLEOTIDE SEQUENCE [LARGE SCALE GENOMIC DNA]</scope>
    <source>
        <strain evidence="1 2">2789STDY5834959</strain>
    </source>
</reference>
<evidence type="ECO:0000313" key="2">
    <source>
        <dbReference type="Proteomes" id="UP000095553"/>
    </source>
</evidence>
<gene>
    <name evidence="1" type="ORF">ERS852571_00250</name>
</gene>